<dbReference type="Gene3D" id="1.10.150.20">
    <property type="entry name" value="5' to 3' exonuclease, C-terminal subdomain"/>
    <property type="match status" value="1"/>
</dbReference>
<keyword evidence="6 15" id="KW-0255">Endonuclease</keyword>
<keyword evidence="7 15" id="KW-0227">DNA damage</keyword>
<comment type="similarity">
    <text evidence="14 15">Belongs to the XPG/RAD2 endonuclease family. FEN1 subfamily.</text>
</comment>
<dbReference type="InterPro" id="IPR036279">
    <property type="entry name" value="5-3_exonuclease_C_sf"/>
</dbReference>
<feature type="domain" description="XPG-I" evidence="17">
    <location>
        <begin position="147"/>
        <end position="219"/>
    </location>
</feature>
<protein>
    <recommendedName>
        <fullName evidence="15">Flap endonuclease 1</fullName>
        <shortName evidence="15">FEN-1</shortName>
        <ecNumber evidence="15">3.1.-.-</ecNumber>
    </recommendedName>
    <alternativeName>
        <fullName evidence="15">Flap structure-specific endonuclease 1</fullName>
    </alternativeName>
</protein>
<dbReference type="GO" id="GO:0006284">
    <property type="term" value="P:base-excision repair"/>
    <property type="evidence" value="ECO:0007669"/>
    <property type="project" value="UniProtKB-UniRule"/>
</dbReference>
<evidence type="ECO:0000313" key="19">
    <source>
        <dbReference type="EMBL" id="OAJ36845.1"/>
    </source>
</evidence>
<evidence type="ECO:0000313" key="20">
    <source>
        <dbReference type="Proteomes" id="UP000077115"/>
    </source>
</evidence>
<dbReference type="PANTHER" id="PTHR11081">
    <property type="entry name" value="FLAP ENDONUCLEASE FAMILY MEMBER"/>
    <property type="match status" value="1"/>
</dbReference>
<evidence type="ECO:0000256" key="11">
    <source>
        <dbReference type="ARBA" id="ARBA00023128"/>
    </source>
</evidence>
<keyword evidence="10 15" id="KW-0460">Magnesium</keyword>
<dbReference type="InterPro" id="IPR006085">
    <property type="entry name" value="XPG_DNA_repair_N"/>
</dbReference>
<reference evidence="19 20" key="1">
    <citation type="submission" date="2006-10" db="EMBL/GenBank/DDBJ databases">
        <title>The Genome Sequence of Batrachochytrium dendrobatidis JEL423.</title>
        <authorList>
            <consortium name="The Broad Institute Genome Sequencing Platform"/>
            <person name="Birren B."/>
            <person name="Lander E."/>
            <person name="Galagan J."/>
            <person name="Cuomo C."/>
            <person name="Devon K."/>
            <person name="Jaffe D."/>
            <person name="Butler J."/>
            <person name="Alvarez P."/>
            <person name="Gnerre S."/>
            <person name="Grabherr M."/>
            <person name="Kleber M."/>
            <person name="Mauceli E."/>
            <person name="Brockman W."/>
            <person name="Young S."/>
            <person name="LaButti K."/>
            <person name="Sykes S."/>
            <person name="DeCaprio D."/>
            <person name="Crawford M."/>
            <person name="Koehrsen M."/>
            <person name="Engels R."/>
            <person name="Montgomery P."/>
            <person name="Pearson M."/>
            <person name="Howarth C."/>
            <person name="Larson L."/>
            <person name="White J."/>
            <person name="O'Leary S."/>
            <person name="Kodira C."/>
            <person name="Zeng Q."/>
            <person name="Yandava C."/>
            <person name="Alvarado L."/>
            <person name="Longcore J."/>
            <person name="James T."/>
        </authorList>
    </citation>
    <scope>NUCLEOTIDE SEQUENCE [LARGE SCALE GENOMIC DNA]</scope>
    <source>
        <strain evidence="19 20">JEL423</strain>
    </source>
</reference>
<dbReference type="GO" id="GO:0005739">
    <property type="term" value="C:mitochondrion"/>
    <property type="evidence" value="ECO:0007669"/>
    <property type="project" value="UniProtKB-SubCell"/>
</dbReference>
<dbReference type="InterPro" id="IPR006084">
    <property type="entry name" value="XPG/Rad2"/>
</dbReference>
<dbReference type="CDD" id="cd09907">
    <property type="entry name" value="H3TH_FEN1-Euk"/>
    <property type="match status" value="1"/>
</dbReference>
<dbReference type="InterPro" id="IPR008918">
    <property type="entry name" value="HhH2"/>
</dbReference>
<evidence type="ECO:0000256" key="16">
    <source>
        <dbReference type="SAM" id="MobiDB-lite"/>
    </source>
</evidence>
<feature type="domain" description="XPG N-terminal" evidence="18">
    <location>
        <begin position="1"/>
        <end position="108"/>
    </location>
</feature>
<dbReference type="HAMAP" id="MF_00614">
    <property type="entry name" value="Fen"/>
    <property type="match status" value="1"/>
</dbReference>
<evidence type="ECO:0000256" key="9">
    <source>
        <dbReference type="ARBA" id="ARBA00022839"/>
    </source>
</evidence>
<evidence type="ECO:0000256" key="12">
    <source>
        <dbReference type="ARBA" id="ARBA00023204"/>
    </source>
</evidence>
<dbReference type="GO" id="GO:0008409">
    <property type="term" value="F:5'-3' exonuclease activity"/>
    <property type="evidence" value="ECO:0007669"/>
    <property type="project" value="UniProtKB-UniRule"/>
</dbReference>
<dbReference type="GO" id="GO:0005730">
    <property type="term" value="C:nucleolus"/>
    <property type="evidence" value="ECO:0007669"/>
    <property type="project" value="UniProtKB-SubCell"/>
</dbReference>
<comment type="cofactor">
    <cofactor evidence="15">
        <name>Mg(2+)</name>
        <dbReference type="ChEBI" id="CHEBI:18420"/>
    </cofactor>
    <text evidence="15">Binds 2 magnesium ions per subunit. They probably participate in the reaction catalyzed by the enzyme. May bind an additional third magnesium ion after substrate binding.</text>
</comment>
<dbReference type="FunFam" id="1.10.150.20:FF:000009">
    <property type="entry name" value="Flap endonuclease 1"/>
    <property type="match status" value="1"/>
</dbReference>
<comment type="function">
    <text evidence="15">Structure-specific nuclease with 5'-flap endonuclease and 5'-3' exonuclease activities involved in DNA replication and repair. During DNA replication, cleaves the 5'-overhanging flap structure that is generated by displacement synthesis when DNA polymerase encounters the 5'-end of a downstream Okazaki fragment. It enters the flap from the 5'-end and then tracks to cleave the flap base, leaving a nick for ligation. Also involved in the long patch base excision repair (LP-BER) pathway, by cleaving within the apurinic/apyrimidinic (AP) site-terminated flap. Acts as a genome stabilization factor that prevents flaps from equilibrating into structures that lead to duplications and deletions. Also possesses 5'-3' exonuclease activity on nicked or gapped double-stranded DNA, and exhibits RNase H activity. Also involved in replication and repair of rDNA and in repairing mitochondrial DNA.</text>
</comment>
<dbReference type="SMART" id="SM00484">
    <property type="entry name" value="XPGI"/>
    <property type="match status" value="1"/>
</dbReference>
<dbReference type="SUPFAM" id="SSF47807">
    <property type="entry name" value="5' to 3' exonuclease, C-terminal subdomain"/>
    <property type="match status" value="1"/>
</dbReference>
<dbReference type="SMART" id="SM00279">
    <property type="entry name" value="HhH2"/>
    <property type="match status" value="1"/>
</dbReference>
<keyword evidence="9 15" id="KW-0269">Exonuclease</keyword>
<dbReference type="InterPro" id="IPR019974">
    <property type="entry name" value="XPG_CS"/>
</dbReference>
<evidence type="ECO:0000256" key="1">
    <source>
        <dbReference type="ARBA" id="ARBA00004173"/>
    </source>
</evidence>
<keyword evidence="5 15" id="KW-0479">Metal-binding</keyword>
<dbReference type="PRINTS" id="PR00853">
    <property type="entry name" value="XPGRADSUPER"/>
</dbReference>
<evidence type="ECO:0000256" key="15">
    <source>
        <dbReference type="HAMAP-Rule" id="MF_03140"/>
    </source>
</evidence>
<dbReference type="VEuPathDB" id="FungiDB:BDEG_20967"/>
<keyword evidence="13 15" id="KW-0539">Nucleus</keyword>
<keyword evidence="3 15" id="KW-0235">DNA replication</keyword>
<accession>A0A177WAT9</accession>
<dbReference type="EC" id="3.1.-.-" evidence="15"/>
<evidence type="ECO:0000256" key="5">
    <source>
        <dbReference type="ARBA" id="ARBA00022723"/>
    </source>
</evidence>
<keyword evidence="11 15" id="KW-0496">Mitochondrion</keyword>
<dbReference type="InterPro" id="IPR029060">
    <property type="entry name" value="PIN-like_dom_sf"/>
</dbReference>
<evidence type="ECO:0000256" key="8">
    <source>
        <dbReference type="ARBA" id="ARBA00022801"/>
    </source>
</evidence>
<dbReference type="Gene3D" id="3.40.50.1010">
    <property type="entry name" value="5'-nuclease"/>
    <property type="match status" value="1"/>
</dbReference>
<dbReference type="EMBL" id="DS022300">
    <property type="protein sequence ID" value="OAJ36845.1"/>
    <property type="molecule type" value="Genomic_DNA"/>
</dbReference>
<reference evidence="19 20" key="2">
    <citation type="submission" date="2016-05" db="EMBL/GenBank/DDBJ databases">
        <title>Lineage-specific infection strategies underlie the spectrum of fungal disease in amphibians.</title>
        <authorList>
            <person name="Cuomo C.A."/>
            <person name="Farrer R.A."/>
            <person name="James T."/>
            <person name="Longcore J."/>
            <person name="Birren B."/>
        </authorList>
    </citation>
    <scope>NUCLEOTIDE SEQUENCE [LARGE SCALE GENOMIC DNA]</scope>
    <source>
        <strain evidence="19 20">JEL423</strain>
    </source>
</reference>
<evidence type="ECO:0000256" key="4">
    <source>
        <dbReference type="ARBA" id="ARBA00022722"/>
    </source>
</evidence>
<keyword evidence="4 15" id="KW-0540">Nuclease</keyword>
<proteinExistence type="inferred from homology"/>
<dbReference type="GO" id="GO:0003677">
    <property type="term" value="F:DNA binding"/>
    <property type="evidence" value="ECO:0007669"/>
    <property type="project" value="UniProtKB-UniRule"/>
</dbReference>
<gene>
    <name evidence="19" type="ORF">BDEG_20967</name>
</gene>
<dbReference type="FunFam" id="3.40.50.1010:FF:000003">
    <property type="entry name" value="Flap endonuclease 1"/>
    <property type="match status" value="1"/>
</dbReference>
<dbReference type="Proteomes" id="UP000077115">
    <property type="component" value="Unassembled WGS sequence"/>
</dbReference>
<evidence type="ECO:0000256" key="7">
    <source>
        <dbReference type="ARBA" id="ARBA00022763"/>
    </source>
</evidence>
<dbReference type="AlphaFoldDB" id="A0A177WAT9"/>
<dbReference type="Pfam" id="PF00867">
    <property type="entry name" value="XPG_I"/>
    <property type="match status" value="1"/>
</dbReference>
<dbReference type="SUPFAM" id="SSF88723">
    <property type="entry name" value="PIN domain-like"/>
    <property type="match status" value="1"/>
</dbReference>
<dbReference type="GO" id="GO:0017108">
    <property type="term" value="F:5'-flap endonuclease activity"/>
    <property type="evidence" value="ECO:0007669"/>
    <property type="project" value="UniProtKB-UniRule"/>
</dbReference>
<sequence length="318" mass="35719">MGIQGLSRVICDNAPAATKQNDIKNYFGRKVAIDASMSIYQFLIAVRQSDGQQLTNEAGETTSHLMGMLYRTIRMVENGIKPAYVFDGKPPTLKSGELQKRGERRAEAQKEADTALETGDTENFNRFSRRTVKVTKEQNQECRRLLKLMGIPIVEAPCEAEAQCAALAKAGKVYAAGSEDMDTLTFGAPVLLRHLTFSEAKKIPISEFNTQKVLEGLNFSHDEFIDLCILLGCDYCDSIRGIGPHRAVQLMKEHRTIENIIKSIDKTKYKVPENWPFKEARQLFKEPDVLDPATVELNWTKPDEAGLLQFLVTEKGFR</sequence>
<dbReference type="InterPro" id="IPR006086">
    <property type="entry name" value="XPG-I_dom"/>
</dbReference>
<keyword evidence="8 15" id="KW-0378">Hydrolase</keyword>
<keyword evidence="2 15" id="KW-0597">Phosphoprotein</keyword>
<evidence type="ECO:0000256" key="6">
    <source>
        <dbReference type="ARBA" id="ARBA00022759"/>
    </source>
</evidence>
<keyword evidence="12 15" id="KW-0234">DNA repair</keyword>
<evidence type="ECO:0000259" key="17">
    <source>
        <dbReference type="SMART" id="SM00484"/>
    </source>
</evidence>
<dbReference type="GO" id="GO:0043137">
    <property type="term" value="P:DNA replication, removal of RNA primer"/>
    <property type="evidence" value="ECO:0007669"/>
    <property type="project" value="UniProtKB-UniRule"/>
</dbReference>
<dbReference type="CDD" id="cd09867">
    <property type="entry name" value="PIN_FEN1"/>
    <property type="match status" value="1"/>
</dbReference>
<evidence type="ECO:0000256" key="2">
    <source>
        <dbReference type="ARBA" id="ARBA00022553"/>
    </source>
</evidence>
<evidence type="ECO:0000256" key="13">
    <source>
        <dbReference type="ARBA" id="ARBA00023242"/>
    </source>
</evidence>
<dbReference type="SMART" id="SM00485">
    <property type="entry name" value="XPGN"/>
    <property type="match status" value="1"/>
</dbReference>
<dbReference type="GO" id="GO:0005654">
    <property type="term" value="C:nucleoplasm"/>
    <property type="evidence" value="ECO:0007669"/>
    <property type="project" value="UniProtKB-SubCell"/>
</dbReference>
<dbReference type="PROSITE" id="PS00841">
    <property type="entry name" value="XPG_1"/>
    <property type="match status" value="1"/>
</dbReference>
<organism evidence="19 20">
    <name type="scientific">Batrachochytrium dendrobatidis (strain JEL423)</name>
    <dbReference type="NCBI Taxonomy" id="403673"/>
    <lineage>
        <taxon>Eukaryota</taxon>
        <taxon>Fungi</taxon>
        <taxon>Fungi incertae sedis</taxon>
        <taxon>Chytridiomycota</taxon>
        <taxon>Chytridiomycota incertae sedis</taxon>
        <taxon>Chytridiomycetes</taxon>
        <taxon>Rhizophydiales</taxon>
        <taxon>Rhizophydiales incertae sedis</taxon>
        <taxon>Batrachochytrium</taxon>
    </lineage>
</organism>
<comment type="subcellular location">
    <subcellularLocation>
        <location evidence="1 15">Mitochondrion</location>
    </subcellularLocation>
    <subcellularLocation>
        <location evidence="15">Nucleus</location>
        <location evidence="15">Nucleolus</location>
    </subcellularLocation>
    <subcellularLocation>
        <location evidence="15">Nucleus</location>
        <location evidence="15">Nucleoplasm</location>
    </subcellularLocation>
    <text evidence="15">Resides mostly in the nucleoli and relocalizes to the nucleoplasm upon DNA damage.</text>
</comment>
<dbReference type="GO" id="GO:0000287">
    <property type="term" value="F:magnesium ion binding"/>
    <property type="evidence" value="ECO:0007669"/>
    <property type="project" value="UniProtKB-UniRule"/>
</dbReference>
<name>A0A177WAT9_BATDL</name>
<dbReference type="Pfam" id="PF00752">
    <property type="entry name" value="XPG_N"/>
    <property type="match status" value="1"/>
</dbReference>
<evidence type="ECO:0000256" key="3">
    <source>
        <dbReference type="ARBA" id="ARBA00022705"/>
    </source>
</evidence>
<dbReference type="InterPro" id="IPR023426">
    <property type="entry name" value="Flap_endonuc"/>
</dbReference>
<evidence type="ECO:0000259" key="18">
    <source>
        <dbReference type="SMART" id="SM00485"/>
    </source>
</evidence>
<feature type="region of interest" description="Disordered" evidence="16">
    <location>
        <begin position="94"/>
        <end position="121"/>
    </location>
</feature>
<evidence type="ECO:0000256" key="10">
    <source>
        <dbReference type="ARBA" id="ARBA00022842"/>
    </source>
</evidence>
<feature type="compositionally biased region" description="Basic and acidic residues" evidence="16">
    <location>
        <begin position="97"/>
        <end position="113"/>
    </location>
</feature>
<evidence type="ECO:0000256" key="14">
    <source>
        <dbReference type="ARBA" id="ARBA00034726"/>
    </source>
</evidence>
<dbReference type="PANTHER" id="PTHR11081:SF9">
    <property type="entry name" value="FLAP ENDONUCLEASE 1"/>
    <property type="match status" value="1"/>
</dbReference>